<dbReference type="AlphaFoldDB" id="A0A5J4W1W0"/>
<organism evidence="5 6">
    <name type="scientific">Streblomastix strix</name>
    <dbReference type="NCBI Taxonomy" id="222440"/>
    <lineage>
        <taxon>Eukaryota</taxon>
        <taxon>Metamonada</taxon>
        <taxon>Preaxostyla</taxon>
        <taxon>Oxymonadida</taxon>
        <taxon>Streblomastigidae</taxon>
        <taxon>Streblomastix</taxon>
    </lineage>
</organism>
<dbReference type="Proteomes" id="UP000324800">
    <property type="component" value="Unassembled WGS sequence"/>
</dbReference>
<evidence type="ECO:0000256" key="2">
    <source>
        <dbReference type="ARBA" id="ARBA00022723"/>
    </source>
</evidence>
<evidence type="ECO:0000256" key="1">
    <source>
        <dbReference type="ARBA" id="ARBA00022617"/>
    </source>
</evidence>
<evidence type="ECO:0000313" key="6">
    <source>
        <dbReference type="Proteomes" id="UP000324800"/>
    </source>
</evidence>
<keyword evidence="2" id="KW-0479">Metal-binding</keyword>
<dbReference type="PANTHER" id="PTHR46237:SF1">
    <property type="entry name" value="CYTOCHROME B5 REDUCTASE 4"/>
    <property type="match status" value="1"/>
</dbReference>
<keyword evidence="3" id="KW-0408">Iron</keyword>
<gene>
    <name evidence="5" type="ORF">EZS28_015953</name>
</gene>
<evidence type="ECO:0000313" key="5">
    <source>
        <dbReference type="EMBL" id="KAA6388519.1"/>
    </source>
</evidence>
<sequence length="109" mass="12270">MSQTFGSIALVQEISKLREITQDELSQHKVPGDLWVRGIVLCLSNFKHRGGQIPLQKSAGTDVTESFERYHRYVNCAFLPGVQVIGRLQGVSHQSNLLHPSMQMPRVKN</sequence>
<dbReference type="OrthoDB" id="260519at2759"/>
<dbReference type="PANTHER" id="PTHR46237">
    <property type="entry name" value="CYTOCHROME B5 REDUCTASE 4 FAMILY MEMBER"/>
    <property type="match status" value="1"/>
</dbReference>
<comment type="caution">
    <text evidence="5">The sequence shown here is derived from an EMBL/GenBank/DDBJ whole genome shotgun (WGS) entry which is preliminary data.</text>
</comment>
<dbReference type="InterPro" id="IPR036400">
    <property type="entry name" value="Cyt_B5-like_heme/steroid_sf"/>
</dbReference>
<dbReference type="InterPro" id="IPR001199">
    <property type="entry name" value="Cyt_B5-like_heme/steroid-bd"/>
</dbReference>
<dbReference type="GO" id="GO:0004128">
    <property type="term" value="F:cytochrome-b5 reductase activity, acting on NAD(P)H"/>
    <property type="evidence" value="ECO:0007669"/>
    <property type="project" value="TreeGrafter"/>
</dbReference>
<dbReference type="InterPro" id="IPR051872">
    <property type="entry name" value="Cytochrome_b5/Flavoprotein_Rdt"/>
</dbReference>
<proteinExistence type="predicted"/>
<dbReference type="SUPFAM" id="SSF55856">
    <property type="entry name" value="Cytochrome b5-like heme/steroid binding domain"/>
    <property type="match status" value="1"/>
</dbReference>
<name>A0A5J4W1W0_9EUKA</name>
<evidence type="ECO:0000259" key="4">
    <source>
        <dbReference type="SMART" id="SM01117"/>
    </source>
</evidence>
<dbReference type="GO" id="GO:0046872">
    <property type="term" value="F:metal ion binding"/>
    <property type="evidence" value="ECO:0007669"/>
    <property type="project" value="UniProtKB-KW"/>
</dbReference>
<accession>A0A5J4W1W0</accession>
<dbReference type="Pfam" id="PF00173">
    <property type="entry name" value="Cyt-b5"/>
    <property type="match status" value="1"/>
</dbReference>
<dbReference type="GO" id="GO:0005737">
    <property type="term" value="C:cytoplasm"/>
    <property type="evidence" value="ECO:0007669"/>
    <property type="project" value="TreeGrafter"/>
</dbReference>
<dbReference type="GO" id="GO:0020037">
    <property type="term" value="F:heme binding"/>
    <property type="evidence" value="ECO:0007669"/>
    <property type="project" value="TreeGrafter"/>
</dbReference>
<protein>
    <recommendedName>
        <fullName evidence="4">Cytochrome b5 heme-binding domain-containing protein</fullName>
    </recommendedName>
</protein>
<keyword evidence="1" id="KW-0349">Heme</keyword>
<feature type="domain" description="Cytochrome b5 heme-binding" evidence="4">
    <location>
        <begin position="20"/>
        <end position="89"/>
    </location>
</feature>
<dbReference type="EMBL" id="SNRW01003951">
    <property type="protein sequence ID" value="KAA6388519.1"/>
    <property type="molecule type" value="Genomic_DNA"/>
</dbReference>
<dbReference type="Gene3D" id="3.10.120.10">
    <property type="entry name" value="Cytochrome b5-like heme/steroid binding domain"/>
    <property type="match status" value="1"/>
</dbReference>
<reference evidence="5 6" key="1">
    <citation type="submission" date="2019-03" db="EMBL/GenBank/DDBJ databases">
        <title>Single cell metagenomics reveals metabolic interactions within the superorganism composed of flagellate Streblomastix strix and complex community of Bacteroidetes bacteria on its surface.</title>
        <authorList>
            <person name="Treitli S.C."/>
            <person name="Kolisko M."/>
            <person name="Husnik F."/>
            <person name="Keeling P."/>
            <person name="Hampl V."/>
        </authorList>
    </citation>
    <scope>NUCLEOTIDE SEQUENCE [LARGE SCALE GENOMIC DNA]</scope>
    <source>
        <strain evidence="5">ST1C</strain>
    </source>
</reference>
<evidence type="ECO:0000256" key="3">
    <source>
        <dbReference type="ARBA" id="ARBA00023004"/>
    </source>
</evidence>
<dbReference type="SMART" id="SM01117">
    <property type="entry name" value="Cyt-b5"/>
    <property type="match status" value="1"/>
</dbReference>